<name>A0AA86YP01_PROST</name>
<evidence type="ECO:0000313" key="2">
    <source>
        <dbReference type="Proteomes" id="UP000004506"/>
    </source>
</evidence>
<proteinExistence type="predicted"/>
<reference evidence="2" key="2">
    <citation type="submission" date="2008-04" db="EMBL/GenBank/DDBJ databases">
        <title>Draft genome sequence of Providencia stuartii(ATCC 25827).</title>
        <authorList>
            <person name="Sudarsanam P."/>
            <person name="Ley R."/>
            <person name="Guruge J."/>
            <person name="Turnbaugh P.J."/>
            <person name="Mahowald M."/>
            <person name="Liep D."/>
            <person name="Gordon J."/>
        </authorList>
    </citation>
    <scope>NUCLEOTIDE SEQUENCE [LARGE SCALE GENOMIC DNA]</scope>
    <source>
        <strain evidence="2">ATCC 25827</strain>
    </source>
</reference>
<organism evidence="1 2">
    <name type="scientific">Providencia stuartii ATCC 25827</name>
    <dbReference type="NCBI Taxonomy" id="471874"/>
    <lineage>
        <taxon>Bacteria</taxon>
        <taxon>Pseudomonadati</taxon>
        <taxon>Pseudomonadota</taxon>
        <taxon>Gammaproteobacteria</taxon>
        <taxon>Enterobacterales</taxon>
        <taxon>Morganellaceae</taxon>
        <taxon>Providencia</taxon>
    </lineage>
</organism>
<reference evidence="1 2" key="3">
    <citation type="submission" date="2008-05" db="EMBL/GenBank/DDBJ databases">
        <authorList>
            <person name="Fulton L."/>
            <person name="Clifton S."/>
            <person name="Fulton B."/>
            <person name="Xu J."/>
            <person name="Minx P."/>
            <person name="Pepin K.H."/>
            <person name="Johnson M."/>
            <person name="Thiruvilangam P."/>
            <person name="Bhonagiri V."/>
            <person name="Nash W.E."/>
            <person name="Mardis E.R."/>
            <person name="Wilson R.K."/>
        </authorList>
    </citation>
    <scope>NUCLEOTIDE SEQUENCE [LARGE SCALE GENOMIC DNA]</scope>
    <source>
        <strain evidence="1 2">ATCC 25827</strain>
    </source>
</reference>
<evidence type="ECO:0000313" key="1">
    <source>
        <dbReference type="EMBL" id="EDU61281.1"/>
    </source>
</evidence>
<gene>
    <name evidence="1" type="ORF">PROSTU_00709</name>
</gene>
<dbReference type="EMBL" id="ABJD02000070">
    <property type="protein sequence ID" value="EDU61281.1"/>
    <property type="molecule type" value="Genomic_DNA"/>
</dbReference>
<protein>
    <submittedName>
        <fullName evidence="1">Uncharacterized protein</fullName>
    </submittedName>
</protein>
<dbReference type="Proteomes" id="UP000004506">
    <property type="component" value="Unassembled WGS sequence"/>
</dbReference>
<accession>A0AA86YP01</accession>
<reference evidence="2" key="1">
    <citation type="submission" date="2008-04" db="EMBL/GenBank/DDBJ databases">
        <title>Draft genome sequence of Providencia stuartii (ATCC 25827).</title>
        <authorList>
            <person name="Sudarsanam P."/>
            <person name="Ley R."/>
            <person name="Guruge J."/>
            <person name="Turnbaugh P.J."/>
            <person name="Mahowald M."/>
            <person name="Liep D."/>
            <person name="Gordon J."/>
        </authorList>
    </citation>
    <scope>NUCLEOTIDE SEQUENCE [LARGE SCALE GENOMIC DNA]</scope>
    <source>
        <strain evidence="2">ATCC 25827</strain>
    </source>
</reference>
<dbReference type="AlphaFoldDB" id="A0AA86YP01"/>
<sequence>MVNFCVGQCSQCSRTRVRCACCALSALNFTLLAHATRLNERKFQV</sequence>
<comment type="caution">
    <text evidence="1">The sequence shown here is derived from an EMBL/GenBank/DDBJ whole genome shotgun (WGS) entry which is preliminary data.</text>
</comment>